<evidence type="ECO:0000259" key="4">
    <source>
        <dbReference type="PROSITE" id="PS50932"/>
    </source>
</evidence>
<comment type="caution">
    <text evidence="5">The sequence shown here is derived from an EMBL/GenBank/DDBJ whole genome shotgun (WGS) entry which is preliminary data.</text>
</comment>
<dbReference type="GO" id="GO:0003700">
    <property type="term" value="F:DNA-binding transcription factor activity"/>
    <property type="evidence" value="ECO:0007669"/>
    <property type="project" value="TreeGrafter"/>
</dbReference>
<sequence length="341" mass="37942">MNTTIIDIARHAGVSKSTVSRVISGKGYTSPEVREKVLHAAEELQYKPNALARAMVSQRTFNIGIIIYRKHYPIVSHPIYGKIVDAILAAAESLNYSVFVSTDKEMSQRTADYMLEKRVDGLVLISRLSQEMIGYIDGFGIPYVMVNGTVENNSVIQIVNDDRKGGAIAADHLYALGHRKIGVIAGPQDHRSHHLRYEGFMRRLRELGCTAEERHVAFSSQSTFDEGAACFHRMWERSHSALPTAIFATNDMLALGSMRVMQERGLRIPQDISVIGSDNIDFASYSNPPLTTVHTEKDRMGRDAVHMLNRLIQKLELHPQRVGYEPKLVVRGTTGPSPSAG</sequence>
<dbReference type="CDD" id="cd06267">
    <property type="entry name" value="PBP1_LacI_sugar_binding-like"/>
    <property type="match status" value="1"/>
</dbReference>
<dbReference type="PANTHER" id="PTHR30146">
    <property type="entry name" value="LACI-RELATED TRANSCRIPTIONAL REPRESSOR"/>
    <property type="match status" value="1"/>
</dbReference>
<reference evidence="5" key="1">
    <citation type="submission" date="2021-06" db="EMBL/GenBank/DDBJ databases">
        <authorList>
            <person name="Criscuolo A."/>
        </authorList>
    </citation>
    <scope>NUCLEOTIDE SEQUENCE</scope>
    <source>
        <strain evidence="5">CIP111600</strain>
    </source>
</reference>
<protein>
    <submittedName>
        <fullName evidence="5">HTH-type transcriptional regulator DegA</fullName>
    </submittedName>
</protein>
<dbReference type="Pfam" id="PF13377">
    <property type="entry name" value="Peripla_BP_3"/>
    <property type="match status" value="1"/>
</dbReference>
<proteinExistence type="predicted"/>
<dbReference type="PANTHER" id="PTHR30146:SF109">
    <property type="entry name" value="HTH-TYPE TRANSCRIPTIONAL REGULATOR GALS"/>
    <property type="match status" value="1"/>
</dbReference>
<dbReference type="PROSITE" id="PS50932">
    <property type="entry name" value="HTH_LACI_2"/>
    <property type="match status" value="1"/>
</dbReference>
<keyword evidence="3" id="KW-0804">Transcription</keyword>
<name>A0A916NIP7_9BACL</name>
<dbReference type="SMART" id="SM00354">
    <property type="entry name" value="HTH_LACI"/>
    <property type="match status" value="1"/>
</dbReference>
<keyword evidence="1" id="KW-0805">Transcription regulation</keyword>
<dbReference type="GO" id="GO:0000976">
    <property type="term" value="F:transcription cis-regulatory region binding"/>
    <property type="evidence" value="ECO:0007669"/>
    <property type="project" value="TreeGrafter"/>
</dbReference>
<gene>
    <name evidence="5" type="primary">degA_2</name>
    <name evidence="5" type="ORF">PAESOLCIP111_02547</name>
</gene>
<dbReference type="InterPro" id="IPR046335">
    <property type="entry name" value="LacI/GalR-like_sensor"/>
</dbReference>
<dbReference type="PROSITE" id="PS00356">
    <property type="entry name" value="HTH_LACI_1"/>
    <property type="match status" value="1"/>
</dbReference>
<dbReference type="Pfam" id="PF00356">
    <property type="entry name" value="LacI"/>
    <property type="match status" value="1"/>
</dbReference>
<evidence type="ECO:0000313" key="6">
    <source>
        <dbReference type="Proteomes" id="UP000693672"/>
    </source>
</evidence>
<evidence type="ECO:0000256" key="2">
    <source>
        <dbReference type="ARBA" id="ARBA00023125"/>
    </source>
</evidence>
<organism evidence="5 6">
    <name type="scientific">Paenibacillus solanacearum</name>
    <dbReference type="NCBI Taxonomy" id="2048548"/>
    <lineage>
        <taxon>Bacteria</taxon>
        <taxon>Bacillati</taxon>
        <taxon>Bacillota</taxon>
        <taxon>Bacilli</taxon>
        <taxon>Bacillales</taxon>
        <taxon>Paenibacillaceae</taxon>
        <taxon>Paenibacillus</taxon>
    </lineage>
</organism>
<evidence type="ECO:0000256" key="1">
    <source>
        <dbReference type="ARBA" id="ARBA00023015"/>
    </source>
</evidence>
<evidence type="ECO:0000256" key="3">
    <source>
        <dbReference type="ARBA" id="ARBA00023163"/>
    </source>
</evidence>
<keyword evidence="2" id="KW-0238">DNA-binding</keyword>
<dbReference type="InterPro" id="IPR000843">
    <property type="entry name" value="HTH_LacI"/>
</dbReference>
<feature type="domain" description="HTH lacI-type" evidence="4">
    <location>
        <begin position="3"/>
        <end position="57"/>
    </location>
</feature>
<dbReference type="AlphaFoldDB" id="A0A916NIP7"/>
<keyword evidence="6" id="KW-1185">Reference proteome</keyword>
<dbReference type="EMBL" id="CAJVAS010000009">
    <property type="protein sequence ID" value="CAG7623661.1"/>
    <property type="molecule type" value="Genomic_DNA"/>
</dbReference>
<evidence type="ECO:0000313" key="5">
    <source>
        <dbReference type="EMBL" id="CAG7623661.1"/>
    </source>
</evidence>
<dbReference type="Proteomes" id="UP000693672">
    <property type="component" value="Unassembled WGS sequence"/>
</dbReference>
<accession>A0A916NIP7</accession>
<dbReference type="CDD" id="cd01392">
    <property type="entry name" value="HTH_LacI"/>
    <property type="match status" value="1"/>
</dbReference>